<dbReference type="EMBL" id="WIQW01000043">
    <property type="protein sequence ID" value="KAF3094687.1"/>
    <property type="molecule type" value="Genomic_DNA"/>
</dbReference>
<reference evidence="2 3" key="1">
    <citation type="submission" date="2019-06" db="EMBL/GenBank/DDBJ databases">
        <authorList>
            <person name="Palmer J.M."/>
        </authorList>
    </citation>
    <scope>NUCLEOTIDE SEQUENCE [LARGE SCALE GENOMIC DNA]</scope>
    <source>
        <strain evidence="2 3">TWF102</strain>
    </source>
</reference>
<evidence type="ECO:0000313" key="2">
    <source>
        <dbReference type="EMBL" id="KAF3094687.1"/>
    </source>
</evidence>
<sequence>MHICPCLEFPPAKSHFVIRWPTPVGWAAKRNNRPTPMKRQPSQLHPPSPRFPWADHPPTLLATIQPAAQYPWPRTTVKALQSSKTLIPLQSLCGFFVGVFTFRARSFQYHITFKLWCLVSVQKVPIRISPVQ</sequence>
<organism evidence="2 3">
    <name type="scientific">Orbilia oligospora</name>
    <name type="common">Nematode-trapping fungus</name>
    <name type="synonym">Arthrobotrys oligospora</name>
    <dbReference type="NCBI Taxonomy" id="2813651"/>
    <lineage>
        <taxon>Eukaryota</taxon>
        <taxon>Fungi</taxon>
        <taxon>Dikarya</taxon>
        <taxon>Ascomycota</taxon>
        <taxon>Pezizomycotina</taxon>
        <taxon>Orbiliomycetes</taxon>
        <taxon>Orbiliales</taxon>
        <taxon>Orbiliaceae</taxon>
        <taxon>Orbilia</taxon>
    </lineage>
</organism>
<gene>
    <name evidence="2" type="ORF">TWF102_007478</name>
</gene>
<comment type="caution">
    <text evidence="2">The sequence shown here is derived from an EMBL/GenBank/DDBJ whole genome shotgun (WGS) entry which is preliminary data.</text>
</comment>
<dbReference type="AlphaFoldDB" id="A0A7C8NB93"/>
<evidence type="ECO:0000256" key="1">
    <source>
        <dbReference type="SAM" id="MobiDB-lite"/>
    </source>
</evidence>
<name>A0A7C8NB93_ORBOL</name>
<dbReference type="Proteomes" id="UP000475325">
    <property type="component" value="Unassembled WGS sequence"/>
</dbReference>
<protein>
    <submittedName>
        <fullName evidence="2">Uncharacterized protein</fullName>
    </submittedName>
</protein>
<accession>A0A7C8NB93</accession>
<feature type="region of interest" description="Disordered" evidence="1">
    <location>
        <begin position="29"/>
        <end position="49"/>
    </location>
</feature>
<proteinExistence type="predicted"/>
<evidence type="ECO:0000313" key="3">
    <source>
        <dbReference type="Proteomes" id="UP000475325"/>
    </source>
</evidence>